<dbReference type="Proteomes" id="UP000887159">
    <property type="component" value="Unassembled WGS sequence"/>
</dbReference>
<comment type="caution">
    <text evidence="1">The sequence shown here is derived from an EMBL/GenBank/DDBJ whole genome shotgun (WGS) entry which is preliminary data.</text>
</comment>
<keyword evidence="2" id="KW-1185">Reference proteome</keyword>
<sequence>MSLSDQSWSRNRDWRCRDMGSKRYAIESPLNMLYLSCFSHHVGGILEVWRRCWANWAKDERRSRAELNDSNLKSIGSAKPEINTIYSCRVSTGGIEFHVKLALIRKQGGPPKIKFQAQILKGRGECFPVPIGLTWERDILVFKPSPCLHNGNEVDD</sequence>
<proteinExistence type="predicted"/>
<name>A0A8X7BL85_TRICX</name>
<dbReference type="AlphaFoldDB" id="A0A8X7BL85"/>
<organism evidence="1 2">
    <name type="scientific">Trichonephila clavipes</name>
    <name type="common">Golden silk orbweaver</name>
    <name type="synonym">Nephila clavipes</name>
    <dbReference type="NCBI Taxonomy" id="2585209"/>
    <lineage>
        <taxon>Eukaryota</taxon>
        <taxon>Metazoa</taxon>
        <taxon>Ecdysozoa</taxon>
        <taxon>Arthropoda</taxon>
        <taxon>Chelicerata</taxon>
        <taxon>Arachnida</taxon>
        <taxon>Araneae</taxon>
        <taxon>Araneomorphae</taxon>
        <taxon>Entelegynae</taxon>
        <taxon>Araneoidea</taxon>
        <taxon>Nephilidae</taxon>
        <taxon>Trichonephila</taxon>
    </lineage>
</organism>
<accession>A0A8X7BL85</accession>
<evidence type="ECO:0000313" key="2">
    <source>
        <dbReference type="Proteomes" id="UP000887159"/>
    </source>
</evidence>
<gene>
    <name evidence="1" type="primary">NCL1_31646</name>
    <name evidence="1" type="ORF">TNCV_796921</name>
</gene>
<reference evidence="1" key="1">
    <citation type="submission" date="2020-08" db="EMBL/GenBank/DDBJ databases">
        <title>Multicomponent nature underlies the extraordinary mechanical properties of spider dragline silk.</title>
        <authorList>
            <person name="Kono N."/>
            <person name="Nakamura H."/>
            <person name="Mori M."/>
            <person name="Yoshida Y."/>
            <person name="Ohtoshi R."/>
            <person name="Malay A.D."/>
            <person name="Moran D.A.P."/>
            <person name="Tomita M."/>
            <person name="Numata K."/>
            <person name="Arakawa K."/>
        </authorList>
    </citation>
    <scope>NUCLEOTIDE SEQUENCE</scope>
</reference>
<dbReference type="EMBL" id="BMAU01021431">
    <property type="protein sequence ID" value="GFY35340.1"/>
    <property type="molecule type" value="Genomic_DNA"/>
</dbReference>
<evidence type="ECO:0000313" key="1">
    <source>
        <dbReference type="EMBL" id="GFY35340.1"/>
    </source>
</evidence>
<protein>
    <submittedName>
        <fullName evidence="1">Uncharacterized protein</fullName>
    </submittedName>
</protein>